<keyword evidence="1" id="KW-0812">Transmembrane</keyword>
<dbReference type="KEGG" id="pami:JCM7686_2129"/>
<reference evidence="2 3" key="1">
    <citation type="journal article" date="2014" name="BMC Genomics">
        <title>Architecture and functions of a multipartite genome of the methylotrophic bacterium Paracoccus aminophilus JCM 7686, containing primary and secondary chromids.</title>
        <authorList>
            <person name="Dziewit L."/>
            <person name="Czarnecki J."/>
            <person name="Wibberg D."/>
            <person name="Radlinska M."/>
            <person name="Mrozek P."/>
            <person name="Szymczak M."/>
            <person name="Schluter A."/>
            <person name="Puhler A."/>
            <person name="Bartosik D."/>
        </authorList>
    </citation>
    <scope>NUCLEOTIDE SEQUENCE [LARGE SCALE GENOMIC DNA]</scope>
    <source>
        <strain evidence="2">JCM 7686</strain>
    </source>
</reference>
<gene>
    <name evidence="2" type="ORF">JCM7686_2129</name>
</gene>
<feature type="transmembrane region" description="Helical" evidence="1">
    <location>
        <begin position="51"/>
        <end position="73"/>
    </location>
</feature>
<evidence type="ECO:0000313" key="3">
    <source>
        <dbReference type="Proteomes" id="UP000015480"/>
    </source>
</evidence>
<protein>
    <submittedName>
        <fullName evidence="2">Uncharacterized protein</fullName>
    </submittedName>
</protein>
<dbReference type="PATRIC" id="fig|1367847.3.peg.2124"/>
<dbReference type="EMBL" id="CP006650">
    <property type="protein sequence ID" value="AGT09210.1"/>
    <property type="molecule type" value="Genomic_DNA"/>
</dbReference>
<proteinExistence type="predicted"/>
<dbReference type="eggNOG" id="ENOG503315B">
    <property type="taxonomic scope" value="Bacteria"/>
</dbReference>
<feature type="transmembrane region" description="Helical" evidence="1">
    <location>
        <begin position="6"/>
        <end position="30"/>
    </location>
</feature>
<dbReference type="RefSeq" id="WP_020950848.1">
    <property type="nucleotide sequence ID" value="NC_022041.1"/>
</dbReference>
<accession>S5Y0F5</accession>
<dbReference type="STRING" id="1367847.JCM7686_2129"/>
<keyword evidence="3" id="KW-1185">Reference proteome</keyword>
<keyword evidence="1" id="KW-0472">Membrane</keyword>
<sequence>MTIWQVLIWGGTVLTVVGLVALVWCILTVLRARRGKADDETLRRTMRRVMVVNMAALAASILGLMTVVLGIMLGK</sequence>
<organism evidence="2 3">
    <name type="scientific">Paracoccus aminophilus JCM 7686</name>
    <dbReference type="NCBI Taxonomy" id="1367847"/>
    <lineage>
        <taxon>Bacteria</taxon>
        <taxon>Pseudomonadati</taxon>
        <taxon>Pseudomonadota</taxon>
        <taxon>Alphaproteobacteria</taxon>
        <taxon>Rhodobacterales</taxon>
        <taxon>Paracoccaceae</taxon>
        <taxon>Paracoccus</taxon>
    </lineage>
</organism>
<dbReference type="HOGENOM" id="CLU_199759_0_0_5"/>
<keyword evidence="1" id="KW-1133">Transmembrane helix</keyword>
<name>S5Y0F5_PARAH</name>
<dbReference type="AlphaFoldDB" id="S5Y0F5"/>
<evidence type="ECO:0000313" key="2">
    <source>
        <dbReference type="EMBL" id="AGT09210.1"/>
    </source>
</evidence>
<evidence type="ECO:0000256" key="1">
    <source>
        <dbReference type="SAM" id="Phobius"/>
    </source>
</evidence>
<dbReference type="Proteomes" id="UP000015480">
    <property type="component" value="Chromosome"/>
</dbReference>